<feature type="domain" description="PASTA" evidence="3">
    <location>
        <begin position="46"/>
        <end position="113"/>
    </location>
</feature>
<proteinExistence type="predicted"/>
<dbReference type="EMBL" id="CP002831">
    <property type="protein sequence ID" value="AFC23817.1"/>
    <property type="molecule type" value="Genomic_DNA"/>
</dbReference>
<feature type="compositionally biased region" description="Acidic residues" evidence="1">
    <location>
        <begin position="292"/>
        <end position="302"/>
    </location>
</feature>
<keyword evidence="4" id="KW-0808">Transferase</keyword>
<dbReference type="HOGENOM" id="CLU_061566_2_1_10"/>
<dbReference type="STRING" id="984262.SGRA_1082"/>
<keyword evidence="4" id="KW-0418">Kinase</keyword>
<dbReference type="SUPFAM" id="SSF54184">
    <property type="entry name" value="Penicillin-binding protein 2x (pbp-2x), c-terminal domain"/>
    <property type="match status" value="1"/>
</dbReference>
<evidence type="ECO:0000256" key="2">
    <source>
        <dbReference type="SAM" id="Phobius"/>
    </source>
</evidence>
<dbReference type="Gene3D" id="3.30.10.20">
    <property type="match status" value="2"/>
</dbReference>
<evidence type="ECO:0000313" key="5">
    <source>
        <dbReference type="Proteomes" id="UP000007519"/>
    </source>
</evidence>
<dbReference type="GO" id="GO:0004674">
    <property type="term" value="F:protein serine/threonine kinase activity"/>
    <property type="evidence" value="ECO:0007669"/>
    <property type="project" value="UniProtKB-KW"/>
</dbReference>
<evidence type="ECO:0000259" key="3">
    <source>
        <dbReference type="PROSITE" id="PS51178"/>
    </source>
</evidence>
<keyword evidence="2" id="KW-1133">Transmembrane helix</keyword>
<gene>
    <name evidence="4" type="ordered locus">SGRA_1082</name>
</gene>
<sequence>MKSFFKFLYYFLSSKLFLKNMGMMIGIALLSFVLLFWLILPSYTRHNESIEVPDIKGLSVKNAERQLKSRKLRLVVTDTIYNAKRNPGIILKQSPEANSRVKPNRSIYLTVNANSAPPVNIYYNEIIGRPLNFVEKKFKALGLKIGQLKYVDGGGENTVAAAYTKDKTLIFKEADPSKGERRPKQPYQLKQGDKVDLELYKGKDSGKKLVPDLSCKTFSEAEFIIKGNAFYLGTVSYGPNIIDTMNAYVVRQSPSAASRASMGAGIDIWLLAEKPEVCQEFEQQDEPSNGDTFDDDFGGVGQ</sequence>
<dbReference type="OrthoDB" id="9803895at2"/>
<feature type="transmembrane region" description="Helical" evidence="2">
    <location>
        <begin position="21"/>
        <end position="40"/>
    </location>
</feature>
<dbReference type="CDD" id="cd06577">
    <property type="entry name" value="PASTA_pknB"/>
    <property type="match status" value="2"/>
</dbReference>
<dbReference type="SMART" id="SM00740">
    <property type="entry name" value="PASTA"/>
    <property type="match status" value="1"/>
</dbReference>
<dbReference type="Proteomes" id="UP000007519">
    <property type="component" value="Chromosome"/>
</dbReference>
<dbReference type="eggNOG" id="COG2815">
    <property type="taxonomic scope" value="Bacteria"/>
</dbReference>
<keyword evidence="5" id="KW-1185">Reference proteome</keyword>
<keyword evidence="4" id="KW-0723">Serine/threonine-protein kinase</keyword>
<accession>H6L3H0</accession>
<feature type="region of interest" description="Disordered" evidence="1">
    <location>
        <begin position="280"/>
        <end position="302"/>
    </location>
</feature>
<evidence type="ECO:0000256" key="1">
    <source>
        <dbReference type="SAM" id="MobiDB-lite"/>
    </source>
</evidence>
<name>H6L3H0_SAPGL</name>
<dbReference type="KEGG" id="sgn:SGRA_1082"/>
<dbReference type="InterPro" id="IPR005543">
    <property type="entry name" value="PASTA_dom"/>
</dbReference>
<dbReference type="AlphaFoldDB" id="H6L3H0"/>
<protein>
    <submittedName>
        <fullName evidence="4">Serine/threonine protein kinase</fullName>
    </submittedName>
</protein>
<dbReference type="Pfam" id="PF03793">
    <property type="entry name" value="PASTA"/>
    <property type="match status" value="1"/>
</dbReference>
<evidence type="ECO:0000313" key="4">
    <source>
        <dbReference type="EMBL" id="AFC23817.1"/>
    </source>
</evidence>
<keyword evidence="2" id="KW-0472">Membrane</keyword>
<dbReference type="RefSeq" id="WP_015691466.1">
    <property type="nucleotide sequence ID" value="NC_016940.1"/>
</dbReference>
<organism evidence="4 5">
    <name type="scientific">Saprospira grandis (strain Lewin)</name>
    <dbReference type="NCBI Taxonomy" id="984262"/>
    <lineage>
        <taxon>Bacteria</taxon>
        <taxon>Pseudomonadati</taxon>
        <taxon>Bacteroidota</taxon>
        <taxon>Saprospiria</taxon>
        <taxon>Saprospirales</taxon>
        <taxon>Saprospiraceae</taxon>
        <taxon>Saprospira</taxon>
    </lineage>
</organism>
<reference evidence="4 5" key="1">
    <citation type="journal article" date="2012" name="Stand. Genomic Sci.">
        <title>Complete genome sequencing and analysis of Saprospira grandis str. Lewin, a predatory marine bacterium.</title>
        <authorList>
            <person name="Saw J.H."/>
            <person name="Yuryev A."/>
            <person name="Kanbe M."/>
            <person name="Hou S."/>
            <person name="Young A.G."/>
            <person name="Aizawa S."/>
            <person name="Alam M."/>
        </authorList>
    </citation>
    <scope>NUCLEOTIDE SEQUENCE [LARGE SCALE GENOMIC DNA]</scope>
    <source>
        <strain evidence="4 5">Lewin</strain>
    </source>
</reference>
<keyword evidence="2" id="KW-0812">Transmembrane</keyword>
<dbReference type="PROSITE" id="PS51178">
    <property type="entry name" value="PASTA"/>
    <property type="match status" value="1"/>
</dbReference>